<dbReference type="InterPro" id="IPR001851">
    <property type="entry name" value="ABC_transp_permease"/>
</dbReference>
<feature type="transmembrane region" description="Helical" evidence="9">
    <location>
        <begin position="138"/>
        <end position="162"/>
    </location>
</feature>
<keyword evidence="5" id="KW-0029">Amino-acid transport</keyword>
<dbReference type="PANTHER" id="PTHR11795:SF445">
    <property type="entry name" value="AMINO ACID ABC TRANSPORTER PERMEASE PROTEIN"/>
    <property type="match status" value="1"/>
</dbReference>
<comment type="caution">
    <text evidence="10">The sequence shown here is derived from an EMBL/GenBank/DDBJ whole genome shotgun (WGS) entry which is preliminary data.</text>
</comment>
<dbReference type="Pfam" id="PF02653">
    <property type="entry name" value="BPD_transp_2"/>
    <property type="match status" value="1"/>
</dbReference>
<organism evidence="10 11">
    <name type="scientific">Segnochrobactrum spirostomi</name>
    <dbReference type="NCBI Taxonomy" id="2608987"/>
    <lineage>
        <taxon>Bacteria</taxon>
        <taxon>Pseudomonadati</taxon>
        <taxon>Pseudomonadota</taxon>
        <taxon>Alphaproteobacteria</taxon>
        <taxon>Hyphomicrobiales</taxon>
        <taxon>Segnochrobactraceae</taxon>
        <taxon>Segnochrobactrum</taxon>
    </lineage>
</organism>
<dbReference type="GO" id="GO:0005886">
    <property type="term" value="C:plasma membrane"/>
    <property type="evidence" value="ECO:0007669"/>
    <property type="project" value="UniProtKB-SubCell"/>
</dbReference>
<name>A0A6A7Y727_9HYPH</name>
<comment type="similarity">
    <text evidence="8">Belongs to the binding-protein-dependent transport system permease family. LivHM subfamily.</text>
</comment>
<evidence type="ECO:0000256" key="3">
    <source>
        <dbReference type="ARBA" id="ARBA00022475"/>
    </source>
</evidence>
<feature type="transmembrane region" description="Helical" evidence="9">
    <location>
        <begin position="90"/>
        <end position="110"/>
    </location>
</feature>
<dbReference type="GO" id="GO:0022857">
    <property type="term" value="F:transmembrane transporter activity"/>
    <property type="evidence" value="ECO:0007669"/>
    <property type="project" value="InterPro"/>
</dbReference>
<dbReference type="PANTHER" id="PTHR11795">
    <property type="entry name" value="BRANCHED-CHAIN AMINO ACID TRANSPORT SYSTEM PERMEASE PROTEIN LIVH"/>
    <property type="match status" value="1"/>
</dbReference>
<proteinExistence type="inferred from homology"/>
<reference evidence="10 11" key="1">
    <citation type="submission" date="2019-09" db="EMBL/GenBank/DDBJ databases">
        <title>Segnochrobactrum spirostomi gen. nov., sp. nov., isolated from the ciliate Spirostomum cf. yagiui and description of a novel family, Segnochrobactraceae fam. nov. within the order Rhizobiales of the class Alphaproteobacteria.</title>
        <authorList>
            <person name="Akter S."/>
            <person name="Shazib S.U.A."/>
            <person name="Shin M.K."/>
        </authorList>
    </citation>
    <scope>NUCLEOTIDE SEQUENCE [LARGE SCALE GENOMIC DNA]</scope>
    <source>
        <strain evidence="10 11">Sp-1</strain>
    </source>
</reference>
<dbReference type="InterPro" id="IPR052157">
    <property type="entry name" value="BCAA_transport_permease"/>
</dbReference>
<dbReference type="Proteomes" id="UP000332515">
    <property type="component" value="Unassembled WGS sequence"/>
</dbReference>
<evidence type="ECO:0000256" key="4">
    <source>
        <dbReference type="ARBA" id="ARBA00022692"/>
    </source>
</evidence>
<keyword evidence="7 9" id="KW-0472">Membrane</keyword>
<keyword evidence="3" id="KW-1003">Cell membrane</keyword>
<dbReference type="CDD" id="cd06582">
    <property type="entry name" value="TM_PBP1_LivH_like"/>
    <property type="match status" value="1"/>
</dbReference>
<keyword evidence="4 9" id="KW-0812">Transmembrane</keyword>
<keyword evidence="6 9" id="KW-1133">Transmembrane helix</keyword>
<feature type="transmembrane region" description="Helical" evidence="9">
    <location>
        <begin position="226"/>
        <end position="253"/>
    </location>
</feature>
<dbReference type="EMBL" id="VWNA01000003">
    <property type="protein sequence ID" value="MQT15140.1"/>
    <property type="molecule type" value="Genomic_DNA"/>
</dbReference>
<dbReference type="GO" id="GO:0006865">
    <property type="term" value="P:amino acid transport"/>
    <property type="evidence" value="ECO:0007669"/>
    <property type="project" value="UniProtKB-KW"/>
</dbReference>
<dbReference type="RefSeq" id="WP_153491473.1">
    <property type="nucleotide sequence ID" value="NZ_VWNA01000003.1"/>
</dbReference>
<evidence type="ECO:0000256" key="7">
    <source>
        <dbReference type="ARBA" id="ARBA00023136"/>
    </source>
</evidence>
<evidence type="ECO:0000256" key="8">
    <source>
        <dbReference type="ARBA" id="ARBA00037998"/>
    </source>
</evidence>
<keyword evidence="2" id="KW-0813">Transport</keyword>
<feature type="transmembrane region" description="Helical" evidence="9">
    <location>
        <begin position="58"/>
        <end position="78"/>
    </location>
</feature>
<sequence length="298" mass="31248">MLWLNQILQGVLLGGYYALIACGLSFMFGVMRVINLAHGSLAVLAAYALFVLADQYGLSPFVGLIFVLPAMALIGWLLQRLVLDRSARGGLLVPVLSTFGLSIVIDNLLFQRFGADTRSLAPFLDSLSYDSWAINDDIYVGQLAALTFATAVVLIGGLQLFMSRTPLGRAIRATAEDPDTVGLVGINARRVNAAATAIAMVTVGIAGAFLAMRATFDPYAGGPQLIFAFEAAVIGGAGSLWGTLIGGIVLGVAQSLGSQISPQGFLIAGHAVFLAVLFARLMTGGLGFRLRLRTASGH</sequence>
<keyword evidence="11" id="KW-1185">Reference proteome</keyword>
<evidence type="ECO:0000256" key="1">
    <source>
        <dbReference type="ARBA" id="ARBA00004651"/>
    </source>
</evidence>
<evidence type="ECO:0000256" key="9">
    <source>
        <dbReference type="SAM" id="Phobius"/>
    </source>
</evidence>
<evidence type="ECO:0000313" key="10">
    <source>
        <dbReference type="EMBL" id="MQT15140.1"/>
    </source>
</evidence>
<feature type="transmembrane region" description="Helical" evidence="9">
    <location>
        <begin position="265"/>
        <end position="288"/>
    </location>
</feature>
<gene>
    <name evidence="10" type="ORF">F0357_21265</name>
</gene>
<comment type="subcellular location">
    <subcellularLocation>
        <location evidence="1">Cell membrane</location>
        <topology evidence="1">Multi-pass membrane protein</topology>
    </subcellularLocation>
</comment>
<evidence type="ECO:0000256" key="5">
    <source>
        <dbReference type="ARBA" id="ARBA00022970"/>
    </source>
</evidence>
<evidence type="ECO:0000313" key="11">
    <source>
        <dbReference type="Proteomes" id="UP000332515"/>
    </source>
</evidence>
<evidence type="ECO:0000256" key="6">
    <source>
        <dbReference type="ARBA" id="ARBA00022989"/>
    </source>
</evidence>
<feature type="transmembrane region" description="Helical" evidence="9">
    <location>
        <begin position="193"/>
        <end position="214"/>
    </location>
</feature>
<accession>A0A6A7Y727</accession>
<protein>
    <submittedName>
        <fullName evidence="10">Branched-chain amino acid ABC transporter permease</fullName>
    </submittedName>
</protein>
<dbReference type="AlphaFoldDB" id="A0A6A7Y727"/>
<feature type="transmembrane region" description="Helical" evidence="9">
    <location>
        <begin position="6"/>
        <end position="26"/>
    </location>
</feature>
<evidence type="ECO:0000256" key="2">
    <source>
        <dbReference type="ARBA" id="ARBA00022448"/>
    </source>
</evidence>